<feature type="region of interest" description="Disordered" evidence="1">
    <location>
        <begin position="1"/>
        <end position="31"/>
    </location>
</feature>
<dbReference type="Pfam" id="PF07209">
    <property type="entry name" value="DUF1415"/>
    <property type="match status" value="1"/>
</dbReference>
<dbReference type="EMBL" id="JATAAI010000016">
    <property type="protein sequence ID" value="KAK1740220.1"/>
    <property type="molecule type" value="Genomic_DNA"/>
</dbReference>
<evidence type="ECO:0000313" key="3">
    <source>
        <dbReference type="Proteomes" id="UP001224775"/>
    </source>
</evidence>
<feature type="compositionally biased region" description="Acidic residues" evidence="1">
    <location>
        <begin position="15"/>
        <end position="31"/>
    </location>
</feature>
<dbReference type="AlphaFoldDB" id="A0AAD9DC26"/>
<protein>
    <submittedName>
        <fullName evidence="2">DUF1415 domain-containing protein</fullName>
    </submittedName>
</protein>
<dbReference type="InterPro" id="IPR009858">
    <property type="entry name" value="DUF1415"/>
</dbReference>
<evidence type="ECO:0000313" key="2">
    <source>
        <dbReference type="EMBL" id="KAK1740220.1"/>
    </source>
</evidence>
<evidence type="ECO:0000256" key="1">
    <source>
        <dbReference type="SAM" id="MobiDB-lite"/>
    </source>
</evidence>
<organism evidence="2 3">
    <name type="scientific">Skeletonema marinoi</name>
    <dbReference type="NCBI Taxonomy" id="267567"/>
    <lineage>
        <taxon>Eukaryota</taxon>
        <taxon>Sar</taxon>
        <taxon>Stramenopiles</taxon>
        <taxon>Ochrophyta</taxon>
        <taxon>Bacillariophyta</taxon>
        <taxon>Coscinodiscophyceae</taxon>
        <taxon>Thalassiosirophycidae</taxon>
        <taxon>Thalassiosirales</taxon>
        <taxon>Skeletonemataceae</taxon>
        <taxon>Skeletonema</taxon>
        <taxon>Skeletonema marinoi-dohrnii complex</taxon>
    </lineage>
</organism>
<keyword evidence="3" id="KW-1185">Reference proteome</keyword>
<proteinExistence type="predicted"/>
<accession>A0AAD9DC26</accession>
<reference evidence="2" key="1">
    <citation type="submission" date="2023-06" db="EMBL/GenBank/DDBJ databases">
        <title>Survivors Of The Sea: Transcriptome response of Skeletonema marinoi to long-term dormancy.</title>
        <authorList>
            <person name="Pinder M.I.M."/>
            <person name="Kourtchenko O."/>
            <person name="Robertson E.K."/>
            <person name="Larsson T."/>
            <person name="Maumus F."/>
            <person name="Osuna-Cruz C.M."/>
            <person name="Vancaester E."/>
            <person name="Stenow R."/>
            <person name="Vandepoele K."/>
            <person name="Ploug H."/>
            <person name="Bruchert V."/>
            <person name="Godhe A."/>
            <person name="Topel M."/>
        </authorList>
    </citation>
    <scope>NUCLEOTIDE SEQUENCE</scope>
    <source>
        <strain evidence="2">R05AC</strain>
    </source>
</reference>
<dbReference type="Proteomes" id="UP001224775">
    <property type="component" value="Unassembled WGS sequence"/>
</dbReference>
<name>A0AAD9DC26_9STRA</name>
<comment type="caution">
    <text evidence="2">The sequence shown here is derived from an EMBL/GenBank/DDBJ whole genome shotgun (WGS) entry which is preliminary data.</text>
</comment>
<sequence length="232" mass="26202">MKVSAKGKQQQHDDDGIDEEGAVTLDPEEQENEVIKETTLNWIKKVVIGLNLCPFAEKPLRQNQLKVSVVRGDDDETVAAAVVYELIARSDETHDGTTVVVAPEFYPDEFERYMDLVQYIEDDVMEEHDLHGLVQIAPFHPKFAFAGSGDGIDNYTNRSPYPMFHVLRENEVGLAVDKLGGDASKVWQRNVDLLEGMDKKFGRDDVKKIMKGESLDGLKEMLRDLRGYSEKS</sequence>
<gene>
    <name evidence="2" type="ORF">QTG54_009170</name>
</gene>